<reference evidence="1" key="2">
    <citation type="journal article" date="2015" name="Fish Shellfish Immunol.">
        <title>Early steps in the European eel (Anguilla anguilla)-Vibrio vulnificus interaction in the gills: Role of the RtxA13 toxin.</title>
        <authorList>
            <person name="Callol A."/>
            <person name="Pajuelo D."/>
            <person name="Ebbesson L."/>
            <person name="Teles M."/>
            <person name="MacKenzie S."/>
            <person name="Amaro C."/>
        </authorList>
    </citation>
    <scope>NUCLEOTIDE SEQUENCE</scope>
</reference>
<sequence length="32" mass="4018">MYQNEIQYFVYLKYKDTFLAPRFYNRSGYGLQ</sequence>
<proteinExistence type="predicted"/>
<organism evidence="1">
    <name type="scientific">Anguilla anguilla</name>
    <name type="common">European freshwater eel</name>
    <name type="synonym">Muraena anguilla</name>
    <dbReference type="NCBI Taxonomy" id="7936"/>
    <lineage>
        <taxon>Eukaryota</taxon>
        <taxon>Metazoa</taxon>
        <taxon>Chordata</taxon>
        <taxon>Craniata</taxon>
        <taxon>Vertebrata</taxon>
        <taxon>Euteleostomi</taxon>
        <taxon>Actinopterygii</taxon>
        <taxon>Neopterygii</taxon>
        <taxon>Teleostei</taxon>
        <taxon>Anguilliformes</taxon>
        <taxon>Anguillidae</taxon>
        <taxon>Anguilla</taxon>
    </lineage>
</organism>
<protein>
    <submittedName>
        <fullName evidence="1">Uncharacterized protein</fullName>
    </submittedName>
</protein>
<name>A0A0E9STR2_ANGAN</name>
<evidence type="ECO:0000313" key="1">
    <source>
        <dbReference type="EMBL" id="JAH44647.1"/>
    </source>
</evidence>
<reference evidence="1" key="1">
    <citation type="submission" date="2014-11" db="EMBL/GenBank/DDBJ databases">
        <authorList>
            <person name="Amaro Gonzalez C."/>
        </authorList>
    </citation>
    <scope>NUCLEOTIDE SEQUENCE</scope>
</reference>
<accession>A0A0E9STR2</accession>
<dbReference type="AlphaFoldDB" id="A0A0E9STR2"/>
<dbReference type="EMBL" id="GBXM01063930">
    <property type="protein sequence ID" value="JAH44647.1"/>
    <property type="molecule type" value="Transcribed_RNA"/>
</dbReference>